<reference evidence="1" key="1">
    <citation type="journal article" date="2020" name="Stud. Mycol.">
        <title>101 Dothideomycetes genomes: a test case for predicting lifestyles and emergence of pathogens.</title>
        <authorList>
            <person name="Haridas S."/>
            <person name="Albert R."/>
            <person name="Binder M."/>
            <person name="Bloem J."/>
            <person name="Labutti K."/>
            <person name="Salamov A."/>
            <person name="Andreopoulos B."/>
            <person name="Baker S."/>
            <person name="Barry K."/>
            <person name="Bills G."/>
            <person name="Bluhm B."/>
            <person name="Cannon C."/>
            <person name="Castanera R."/>
            <person name="Culley D."/>
            <person name="Daum C."/>
            <person name="Ezra D."/>
            <person name="Gonzalez J."/>
            <person name="Henrissat B."/>
            <person name="Kuo A."/>
            <person name="Liang C."/>
            <person name="Lipzen A."/>
            <person name="Lutzoni F."/>
            <person name="Magnuson J."/>
            <person name="Mondo S."/>
            <person name="Nolan M."/>
            <person name="Ohm R."/>
            <person name="Pangilinan J."/>
            <person name="Park H.-J."/>
            <person name="Ramirez L."/>
            <person name="Alfaro M."/>
            <person name="Sun H."/>
            <person name="Tritt A."/>
            <person name="Yoshinaga Y."/>
            <person name="Zwiers L.-H."/>
            <person name="Turgeon B."/>
            <person name="Goodwin S."/>
            <person name="Spatafora J."/>
            <person name="Crous P."/>
            <person name="Grigoriev I."/>
        </authorList>
    </citation>
    <scope>NUCLEOTIDE SEQUENCE</scope>
    <source>
        <strain evidence="1">ATCC 36951</strain>
    </source>
</reference>
<protein>
    <submittedName>
        <fullName evidence="1">Uncharacterized protein</fullName>
    </submittedName>
</protein>
<sequence length="218" mass="23129">MVCDRTSPTAHSDWKPTIDCVDGQCAGESVIIYISLWAWRRSPTARSRRSRLRTDDVVGAYPEDGGPTRRDARSLHTTEAACLSGSCALAASSGATRVAAFDESSHTGSVRLLHVAATGTTLMCQSALSEAPARVGCEEENSRDEAVIGRKADNNGLCAPSSIPSNPTCYPGPRPSHRSHDLSARVVCRQGIICDEAVGAGTLSSFALPRTQFLNSSH</sequence>
<gene>
    <name evidence="1" type="ORF">M409DRAFT_59732</name>
</gene>
<proteinExistence type="predicted"/>
<organism evidence="1 2">
    <name type="scientific">Zasmidium cellare ATCC 36951</name>
    <dbReference type="NCBI Taxonomy" id="1080233"/>
    <lineage>
        <taxon>Eukaryota</taxon>
        <taxon>Fungi</taxon>
        <taxon>Dikarya</taxon>
        <taxon>Ascomycota</taxon>
        <taxon>Pezizomycotina</taxon>
        <taxon>Dothideomycetes</taxon>
        <taxon>Dothideomycetidae</taxon>
        <taxon>Mycosphaerellales</taxon>
        <taxon>Mycosphaerellaceae</taxon>
        <taxon>Zasmidium</taxon>
    </lineage>
</organism>
<accession>A0A6A6C3C9</accession>
<dbReference type="Proteomes" id="UP000799537">
    <property type="component" value="Unassembled WGS sequence"/>
</dbReference>
<keyword evidence="2" id="KW-1185">Reference proteome</keyword>
<dbReference type="EMBL" id="ML993624">
    <property type="protein sequence ID" value="KAF2160700.1"/>
    <property type="molecule type" value="Genomic_DNA"/>
</dbReference>
<dbReference type="RefSeq" id="XP_033661589.1">
    <property type="nucleotide sequence ID" value="XM_033814279.1"/>
</dbReference>
<name>A0A6A6C3C9_ZASCE</name>
<dbReference type="AlphaFoldDB" id="A0A6A6C3C9"/>
<evidence type="ECO:0000313" key="1">
    <source>
        <dbReference type="EMBL" id="KAF2160700.1"/>
    </source>
</evidence>
<evidence type="ECO:0000313" key="2">
    <source>
        <dbReference type="Proteomes" id="UP000799537"/>
    </source>
</evidence>
<dbReference type="GeneID" id="54567551"/>